<evidence type="ECO:0000313" key="1">
    <source>
        <dbReference type="EnsemblMetazoa" id="XP_011681884"/>
    </source>
</evidence>
<dbReference type="GeneID" id="105446582"/>
<dbReference type="RefSeq" id="XP_011681884.1">
    <property type="nucleotide sequence ID" value="XM_011683582.2"/>
</dbReference>
<sequence length="138" mass="15421">MMDQSRYWEDFVNEKLVQGGAVTGICLVSHQGVCLYSMGLLKDFEKTCDVKQILHLFNDSRKQKTSLLSVYVTGQGSLSFQVHQQTNCSLIATSAGSHIGLLMGNLPHGILACTYTHREPEIGRAKKQFEEVCRLLRS</sequence>
<proteinExistence type="predicted"/>
<dbReference type="InParanoid" id="A0A7M7LTZ2"/>
<keyword evidence="2" id="KW-1185">Reference proteome</keyword>
<protein>
    <recommendedName>
        <fullName evidence="3">Profilin</fullName>
    </recommendedName>
</protein>
<dbReference type="Proteomes" id="UP000007110">
    <property type="component" value="Unassembled WGS sequence"/>
</dbReference>
<evidence type="ECO:0008006" key="3">
    <source>
        <dbReference type="Google" id="ProtNLM"/>
    </source>
</evidence>
<dbReference type="OrthoDB" id="5946457at2759"/>
<dbReference type="AlphaFoldDB" id="A0A7M7LTZ2"/>
<reference evidence="1" key="2">
    <citation type="submission" date="2021-01" db="UniProtKB">
        <authorList>
            <consortium name="EnsemblMetazoa"/>
        </authorList>
    </citation>
    <scope>IDENTIFICATION</scope>
</reference>
<reference evidence="2" key="1">
    <citation type="submission" date="2015-02" db="EMBL/GenBank/DDBJ databases">
        <title>Genome sequencing for Strongylocentrotus purpuratus.</title>
        <authorList>
            <person name="Murali S."/>
            <person name="Liu Y."/>
            <person name="Vee V."/>
            <person name="English A."/>
            <person name="Wang M."/>
            <person name="Skinner E."/>
            <person name="Han Y."/>
            <person name="Muzny D.M."/>
            <person name="Worley K.C."/>
            <person name="Gibbs R.A."/>
        </authorList>
    </citation>
    <scope>NUCLEOTIDE SEQUENCE</scope>
</reference>
<dbReference type="EnsemblMetazoa" id="XM_011683582">
    <property type="protein sequence ID" value="XP_011681884"/>
    <property type="gene ID" value="LOC105446582"/>
</dbReference>
<organism evidence="1 2">
    <name type="scientific">Strongylocentrotus purpuratus</name>
    <name type="common">Purple sea urchin</name>
    <dbReference type="NCBI Taxonomy" id="7668"/>
    <lineage>
        <taxon>Eukaryota</taxon>
        <taxon>Metazoa</taxon>
        <taxon>Echinodermata</taxon>
        <taxon>Eleutherozoa</taxon>
        <taxon>Echinozoa</taxon>
        <taxon>Echinoidea</taxon>
        <taxon>Euechinoidea</taxon>
        <taxon>Echinacea</taxon>
        <taxon>Camarodonta</taxon>
        <taxon>Echinidea</taxon>
        <taxon>Strongylocentrotidae</taxon>
        <taxon>Strongylocentrotus</taxon>
    </lineage>
</organism>
<name>A0A7M7LTZ2_STRPU</name>
<dbReference type="KEGG" id="spu:105446582"/>
<dbReference type="OMA" id="CTYTHRE"/>
<accession>A0A7M7LTZ2</accession>
<evidence type="ECO:0000313" key="2">
    <source>
        <dbReference type="Proteomes" id="UP000007110"/>
    </source>
</evidence>